<keyword evidence="2" id="KW-0472">Membrane</keyword>
<evidence type="ECO:0000313" key="5">
    <source>
        <dbReference type="EMBL" id="MDM8266304.1"/>
    </source>
</evidence>
<feature type="region of interest" description="Disordered" evidence="1">
    <location>
        <begin position="307"/>
        <end position="572"/>
    </location>
</feature>
<accession>A0ABT7UXC3</accession>
<dbReference type="Gene3D" id="2.60.40.4300">
    <property type="match status" value="2"/>
</dbReference>
<comment type="caution">
    <text evidence="5">The sequence shown here is derived from an EMBL/GenBank/DDBJ whole genome shotgun (WGS) entry which is preliminary data.</text>
</comment>
<evidence type="ECO:0000256" key="2">
    <source>
        <dbReference type="SAM" id="Phobius"/>
    </source>
</evidence>
<feature type="signal peptide" evidence="3">
    <location>
        <begin position="1"/>
        <end position="33"/>
    </location>
</feature>
<feature type="compositionally biased region" description="Low complexity" evidence="1">
    <location>
        <begin position="468"/>
        <end position="490"/>
    </location>
</feature>
<feature type="compositionally biased region" description="Basic and acidic residues" evidence="1">
    <location>
        <begin position="367"/>
        <end position="383"/>
    </location>
</feature>
<feature type="chain" id="PRO_5046155733" description="Mub B2-like domain-containing protein" evidence="3">
    <location>
        <begin position="34"/>
        <end position="640"/>
    </location>
</feature>
<reference evidence="6" key="1">
    <citation type="submission" date="2023-06" db="EMBL/GenBank/DDBJ databases">
        <title>Identification and characterization of horizontal gene transfer across gut microbiota members of farm animals based on homology search.</title>
        <authorList>
            <person name="Zeman M."/>
            <person name="Kubasova T."/>
            <person name="Jahodarova E."/>
            <person name="Nykrynova M."/>
            <person name="Rychlik I."/>
        </authorList>
    </citation>
    <scope>NUCLEOTIDE SEQUENCE [LARGE SCALE GENOMIC DNA]</scope>
    <source>
        <strain evidence="6">161_Gplus</strain>
    </source>
</reference>
<evidence type="ECO:0000256" key="1">
    <source>
        <dbReference type="SAM" id="MobiDB-lite"/>
    </source>
</evidence>
<feature type="compositionally biased region" description="Polar residues" evidence="1">
    <location>
        <begin position="338"/>
        <end position="352"/>
    </location>
</feature>
<evidence type="ECO:0000259" key="4">
    <source>
        <dbReference type="Pfam" id="PF17966"/>
    </source>
</evidence>
<feature type="compositionally biased region" description="Polar residues" evidence="1">
    <location>
        <begin position="440"/>
        <end position="449"/>
    </location>
</feature>
<keyword evidence="2" id="KW-0812">Transmembrane</keyword>
<protein>
    <recommendedName>
        <fullName evidence="4">Mub B2-like domain-containing protein</fullName>
    </recommendedName>
</protein>
<feature type="compositionally biased region" description="Polar residues" evidence="1">
    <location>
        <begin position="556"/>
        <end position="565"/>
    </location>
</feature>
<feature type="compositionally biased region" description="Low complexity" evidence="1">
    <location>
        <begin position="387"/>
        <end position="406"/>
    </location>
</feature>
<keyword evidence="2" id="KW-1133">Transmembrane helix</keyword>
<proteinExistence type="predicted"/>
<feature type="domain" description="Mub B2-like" evidence="4">
    <location>
        <begin position="220"/>
        <end position="308"/>
    </location>
</feature>
<dbReference type="EMBL" id="JAUDDW010000010">
    <property type="protein sequence ID" value="MDM8266304.1"/>
    <property type="molecule type" value="Genomic_DNA"/>
</dbReference>
<name>A0ABT7UXC3_9LACO</name>
<feature type="compositionally biased region" description="Low complexity" evidence="1">
    <location>
        <begin position="507"/>
        <end position="526"/>
    </location>
</feature>
<feature type="compositionally biased region" description="Polar residues" evidence="1">
    <location>
        <begin position="527"/>
        <end position="545"/>
    </location>
</feature>
<dbReference type="RefSeq" id="WP_289585967.1">
    <property type="nucleotide sequence ID" value="NZ_JAUDDW010000010.1"/>
</dbReference>
<gene>
    <name evidence="5" type="ORF">QUW44_03865</name>
</gene>
<sequence>MNMKLSHHSYRSSLIGILSASVLLSLSAGNVLADANTGQPASHLTTAKSHDHGQVTTKEVTRTINYVDPLTKEKHTINQVVRFQFDQDGKLIKKGTVSAWQAYFVPYFEGYAPNWCEVPPKVITPDSANETEDVIYTKVLSENPIGSVLIKFIPIDGSNVQYLTIGNSDGKPLSTFELPEPPEGWKYVGKDQLPKIVQITPGATRFNFLIQKNDTDTHQEKKQENKELSRKIILHLPTGDKVITQHARATRDVSVVDGKNSYGEWQISPFDEFVLPQVDGYQSSLTKVASLQLTADQLEKEPVTIKVDYHNVNDEGTSTDPSKDASTETDPVPGVDEGTQTDPSISTGTQTDPPAMSDAGTQTEPSTSKDEGTQTDQPTKEDEGNQTDDTPTVDTGVGDDTIAGTDEGTQTDQPTKSDEGSQTIDTPTTDTGVGDDSIAGTDQGTQTETVPGKDEGTQTDQSTKSDEGIPTVDTPTTDTGVGDDTIAGTDEGTQTDQPAKADEGSQTIDTPTTDTGVGDDTIAGTDQGTQTEPSTNEDQSAQTGTTKDDQGASAVPDQTSTQPTIQEKAKGQDAIDPVAFHNELNQLQRPLKELATSPQHHQAAVLPQTGNQTNLKVFLTGILTVLTGALLAMFHLQKRH</sequence>
<keyword evidence="3" id="KW-0732">Signal</keyword>
<dbReference type="InterPro" id="IPR041495">
    <property type="entry name" value="Mub_B2"/>
</dbReference>
<feature type="transmembrane region" description="Helical" evidence="2">
    <location>
        <begin position="617"/>
        <end position="636"/>
    </location>
</feature>
<keyword evidence="6" id="KW-1185">Reference proteome</keyword>
<feature type="domain" description="Mub B2-like" evidence="4">
    <location>
        <begin position="56"/>
        <end position="138"/>
    </location>
</feature>
<evidence type="ECO:0000256" key="3">
    <source>
        <dbReference type="SAM" id="SignalP"/>
    </source>
</evidence>
<dbReference type="Pfam" id="PF17966">
    <property type="entry name" value="Muc_B2"/>
    <property type="match status" value="2"/>
</dbReference>
<dbReference type="Proteomes" id="UP001529343">
    <property type="component" value="Unassembled WGS sequence"/>
</dbReference>
<evidence type="ECO:0000313" key="6">
    <source>
        <dbReference type="Proteomes" id="UP001529343"/>
    </source>
</evidence>
<feature type="compositionally biased region" description="Low complexity" evidence="1">
    <location>
        <begin position="423"/>
        <end position="436"/>
    </location>
</feature>
<organism evidence="5 6">
    <name type="scientific">Limosilactobacillus pontis</name>
    <dbReference type="NCBI Taxonomy" id="35787"/>
    <lineage>
        <taxon>Bacteria</taxon>
        <taxon>Bacillati</taxon>
        <taxon>Bacillota</taxon>
        <taxon>Bacilli</taxon>
        <taxon>Lactobacillales</taxon>
        <taxon>Lactobacillaceae</taxon>
        <taxon>Limosilactobacillus</taxon>
    </lineage>
</organism>